<feature type="transmembrane region" description="Helical" evidence="1">
    <location>
        <begin position="410"/>
        <end position="430"/>
    </location>
</feature>
<dbReference type="EMBL" id="CAJNON010001371">
    <property type="protein sequence ID" value="CAF1456838.1"/>
    <property type="molecule type" value="Genomic_DNA"/>
</dbReference>
<sequence>MYHSITQQQKGNKYDFCTSSNKLFLILLFLSRVHCKSIVRLNVNEYITDCTSLQFRNLENLIGSIHIYEPKSVIRIRDQGLTDGQRKILGNYQNTEIVPSTYVDHGGDRTILVNHELIGSENIQRFQNNGNKGDSIRKKIRLAIVIPFIRDQIMSLLEQLNASIIHTPCRNPLRSISPVNLILYHNEASNASWINDFIRTVDQYDFLNGCFGRIRVLAANLTPEENKYPIGPAHMWKRLFDEEGPTSLRSLGYTHFFLMEPDTRPIRSHWSDAIMQKIVENRQEEFISTDWWMFGSVYRGSKDIGFHFLHINGNAIYHLSSNFVDFLRLVWQSYSFALGSTLGYDLDIFLFMFNPQNYDLSKRVWHKFRYSDFIQNCWHTGCTDLERDTDTFLVHGNLEKENDDWPKMKLFWMKFFLIFIFVVLIGFFLFRSRSFRARWRRLRY</sequence>
<name>A0A815Q1A9_9BILA</name>
<keyword evidence="1" id="KW-1133">Transmembrane helix</keyword>
<dbReference type="AlphaFoldDB" id="A0A815Q1A9"/>
<keyword evidence="2" id="KW-0732">Signal</keyword>
<dbReference type="EMBL" id="CAJOAY010003848">
    <property type="protein sequence ID" value="CAF4042871.1"/>
    <property type="molecule type" value="Genomic_DNA"/>
</dbReference>
<evidence type="ECO:0000256" key="1">
    <source>
        <dbReference type="SAM" id="Phobius"/>
    </source>
</evidence>
<feature type="chain" id="PRO_5035687735" evidence="2">
    <location>
        <begin position="36"/>
        <end position="444"/>
    </location>
</feature>
<evidence type="ECO:0000256" key="2">
    <source>
        <dbReference type="SAM" id="SignalP"/>
    </source>
</evidence>
<dbReference type="Proteomes" id="UP000663891">
    <property type="component" value="Unassembled WGS sequence"/>
</dbReference>
<evidence type="ECO:0000313" key="5">
    <source>
        <dbReference type="Proteomes" id="UP000663891"/>
    </source>
</evidence>
<dbReference type="Proteomes" id="UP000663881">
    <property type="component" value="Unassembled WGS sequence"/>
</dbReference>
<keyword evidence="1" id="KW-0812">Transmembrane</keyword>
<reference evidence="3" key="1">
    <citation type="submission" date="2021-02" db="EMBL/GenBank/DDBJ databases">
        <authorList>
            <person name="Nowell W R."/>
        </authorList>
    </citation>
    <scope>NUCLEOTIDE SEQUENCE</scope>
</reference>
<evidence type="ECO:0000313" key="3">
    <source>
        <dbReference type="EMBL" id="CAF1456838.1"/>
    </source>
</evidence>
<proteinExistence type="predicted"/>
<feature type="signal peptide" evidence="2">
    <location>
        <begin position="1"/>
        <end position="35"/>
    </location>
</feature>
<evidence type="ECO:0000313" key="4">
    <source>
        <dbReference type="EMBL" id="CAF4042871.1"/>
    </source>
</evidence>
<gene>
    <name evidence="4" type="ORF">OKA104_LOCUS32290</name>
    <name evidence="3" type="ORF">VCS650_LOCUS39805</name>
</gene>
<protein>
    <submittedName>
        <fullName evidence="3">Uncharacterized protein</fullName>
    </submittedName>
</protein>
<accession>A0A815Q1A9</accession>
<organism evidence="3 5">
    <name type="scientific">Adineta steineri</name>
    <dbReference type="NCBI Taxonomy" id="433720"/>
    <lineage>
        <taxon>Eukaryota</taxon>
        <taxon>Metazoa</taxon>
        <taxon>Spiralia</taxon>
        <taxon>Gnathifera</taxon>
        <taxon>Rotifera</taxon>
        <taxon>Eurotatoria</taxon>
        <taxon>Bdelloidea</taxon>
        <taxon>Adinetida</taxon>
        <taxon>Adinetidae</taxon>
        <taxon>Adineta</taxon>
    </lineage>
</organism>
<keyword evidence="1" id="KW-0472">Membrane</keyword>
<comment type="caution">
    <text evidence="3">The sequence shown here is derived from an EMBL/GenBank/DDBJ whole genome shotgun (WGS) entry which is preliminary data.</text>
</comment>
<dbReference type="OrthoDB" id="540503at2759"/>